<dbReference type="AlphaFoldDB" id="A0AAW6EAK7"/>
<evidence type="ECO:0000313" key="7">
    <source>
        <dbReference type="EMBL" id="MDB8741164.1"/>
    </source>
</evidence>
<feature type="domain" description="DNA methylase N-4/N-6" evidence="6">
    <location>
        <begin position="58"/>
        <end position="428"/>
    </location>
</feature>
<evidence type="ECO:0000256" key="2">
    <source>
        <dbReference type="ARBA" id="ARBA00022603"/>
    </source>
</evidence>
<dbReference type="GO" id="GO:0032259">
    <property type="term" value="P:methylation"/>
    <property type="evidence" value="ECO:0007669"/>
    <property type="project" value="UniProtKB-KW"/>
</dbReference>
<evidence type="ECO:0000256" key="4">
    <source>
        <dbReference type="ARBA" id="ARBA00022691"/>
    </source>
</evidence>
<dbReference type="InterPro" id="IPR002941">
    <property type="entry name" value="DNA_methylase_N4/N6"/>
</dbReference>
<organism evidence="8 9">
    <name type="scientific">Ruminococcus bicirculans</name>
    <name type="common">ex Wegman et al. 2014</name>
    <dbReference type="NCBI Taxonomy" id="1160721"/>
    <lineage>
        <taxon>Bacteria</taxon>
        <taxon>Bacillati</taxon>
        <taxon>Bacillota</taxon>
        <taxon>Clostridia</taxon>
        <taxon>Eubacteriales</taxon>
        <taxon>Oscillospiraceae</taxon>
        <taxon>Ruminococcus</taxon>
    </lineage>
</organism>
<evidence type="ECO:0000313" key="9">
    <source>
        <dbReference type="Proteomes" id="UP001213042"/>
    </source>
</evidence>
<protein>
    <submittedName>
        <fullName evidence="8">Site-specific DNA-methyltransferase</fullName>
    </submittedName>
</protein>
<dbReference type="EMBL" id="JAQMLS010000002">
    <property type="protein sequence ID" value="MDB8741164.1"/>
    <property type="molecule type" value="Genomic_DNA"/>
</dbReference>
<dbReference type="InterPro" id="IPR002295">
    <property type="entry name" value="N4/N6-MTase_EcoPI_Mod-like"/>
</dbReference>
<dbReference type="InterPro" id="IPR029063">
    <property type="entry name" value="SAM-dependent_MTases_sf"/>
</dbReference>
<dbReference type="Pfam" id="PF01555">
    <property type="entry name" value="N6_N4_Mtase"/>
    <property type="match status" value="1"/>
</dbReference>
<comment type="caution">
    <text evidence="8">The sequence shown here is derived from an EMBL/GenBank/DDBJ whole genome shotgun (WGS) entry which is preliminary data.</text>
</comment>
<accession>A0AAW6EAK7</accession>
<evidence type="ECO:0000256" key="3">
    <source>
        <dbReference type="ARBA" id="ARBA00022679"/>
    </source>
</evidence>
<dbReference type="PRINTS" id="PR00506">
    <property type="entry name" value="D21N6MTFRASE"/>
</dbReference>
<dbReference type="Proteomes" id="UP001213042">
    <property type="component" value="Unassembled WGS sequence"/>
</dbReference>
<keyword evidence="4" id="KW-0949">S-adenosyl-L-methionine</keyword>
<dbReference type="RefSeq" id="WP_195221112.1">
    <property type="nucleotide sequence ID" value="NZ_CAKVTF010000009.1"/>
</dbReference>
<sequence length="571" mass="65336">MPTLDWIGKDKVINHHMDVPYRVLDPQYEYGDADGNMIIHGDNLSALKSLLPQYEGKIRCIYIDPPYNTGNEGWVYNDNVNDPRIRKWLGEVVGSEGEDLSRHDKWLCMMYPRLKLLHKLLAEDGVIFISIDDNELFNLKIICDEIFGANCFVARLTWQNNYTIRNDSKGIPYDTDNILVYSKLPKWNPNRLERTAEMDARYVNYDNDILPYKVTPIHAPSASTHRGMVYAIQHPITGDLMYPPKGRCWKDGQDKLLATLCEWAPYELKVIDDASIREDICGGEVSNDIPAIMLACDLDTARKIATERYNTTPWPKYFFLSKGKGSIQSKTYLDQNKGKVVSTLWKYDEVGTNVEATNEQKILLSGTGGFDTPKPTRLIERVIKIATDKDSIVLDSFAGSGTTAHAVLNMNKQDGGNRKFILIEMMDYADSITAERVKRVIDGYGDGKKAVEGTGGGFTFYELGEMLLDGEYLNENVPLDKIRSYVYFTETKQAVTDKADEPYFLGEYFDTAYYFYYDKNEVTTLDREFLHTVKTTAQSYVIYADRCILSDEELEKFHITFKKIPRDITRM</sequence>
<evidence type="ECO:0000259" key="6">
    <source>
        <dbReference type="Pfam" id="PF01555"/>
    </source>
</evidence>
<keyword evidence="5" id="KW-0680">Restriction system</keyword>
<dbReference type="Proteomes" id="UP001211421">
    <property type="component" value="Unassembled WGS sequence"/>
</dbReference>
<keyword evidence="3" id="KW-0808">Transferase</keyword>
<evidence type="ECO:0000256" key="1">
    <source>
        <dbReference type="ARBA" id="ARBA00006594"/>
    </source>
</evidence>
<dbReference type="PROSITE" id="PS00092">
    <property type="entry name" value="N6_MTASE"/>
    <property type="match status" value="1"/>
</dbReference>
<dbReference type="GO" id="GO:0009307">
    <property type="term" value="P:DNA restriction-modification system"/>
    <property type="evidence" value="ECO:0007669"/>
    <property type="project" value="UniProtKB-KW"/>
</dbReference>
<dbReference type="SUPFAM" id="SSF53335">
    <property type="entry name" value="S-adenosyl-L-methionine-dependent methyltransferases"/>
    <property type="match status" value="1"/>
</dbReference>
<keyword evidence="2" id="KW-0489">Methyltransferase</keyword>
<dbReference type="PIRSF" id="PIRSF015855">
    <property type="entry name" value="TypeIII_Mtase_mKpnI"/>
    <property type="match status" value="1"/>
</dbReference>
<dbReference type="GO" id="GO:0008170">
    <property type="term" value="F:N-methyltransferase activity"/>
    <property type="evidence" value="ECO:0007669"/>
    <property type="project" value="InterPro"/>
</dbReference>
<dbReference type="InterPro" id="IPR002052">
    <property type="entry name" value="DNA_methylase_N6_adenine_CS"/>
</dbReference>
<evidence type="ECO:0000313" key="8">
    <source>
        <dbReference type="EMBL" id="MDB8750165.1"/>
    </source>
</evidence>
<evidence type="ECO:0000256" key="5">
    <source>
        <dbReference type="ARBA" id="ARBA00022747"/>
    </source>
</evidence>
<dbReference type="EMBL" id="JAQMLU010000009">
    <property type="protein sequence ID" value="MDB8750165.1"/>
    <property type="molecule type" value="Genomic_DNA"/>
</dbReference>
<dbReference type="GO" id="GO:0003677">
    <property type="term" value="F:DNA binding"/>
    <property type="evidence" value="ECO:0007669"/>
    <property type="project" value="InterPro"/>
</dbReference>
<dbReference type="Gene3D" id="3.40.50.150">
    <property type="entry name" value="Vaccinia Virus protein VP39"/>
    <property type="match status" value="1"/>
</dbReference>
<proteinExistence type="inferred from homology"/>
<gene>
    <name evidence="7" type="ORF">PNV70_03665</name>
    <name evidence="8" type="ORF">PNW00_06850</name>
</gene>
<reference evidence="8" key="1">
    <citation type="submission" date="2023-01" db="EMBL/GenBank/DDBJ databases">
        <title>Human gut microbiome strain richness.</title>
        <authorList>
            <person name="Chen-Liaw A."/>
        </authorList>
    </citation>
    <scope>NUCLEOTIDE SEQUENCE</scope>
    <source>
        <strain evidence="8">D43st1_D9_D43t1_170807</strain>
        <strain evidence="7">D59st1_B8_D59t2_181005</strain>
    </source>
</reference>
<comment type="similarity">
    <text evidence="1">Belongs to the N(4)/N(6)-methyltransferase family.</text>
</comment>
<name>A0AAW6EAK7_9FIRM</name>